<evidence type="ECO:0000313" key="3">
    <source>
        <dbReference type="Proteomes" id="UP001499987"/>
    </source>
</evidence>
<evidence type="ECO:0000256" key="1">
    <source>
        <dbReference type="SAM" id="Phobius"/>
    </source>
</evidence>
<dbReference type="EMBL" id="BAAALD010000034">
    <property type="protein sequence ID" value="GAA1090197.1"/>
    <property type="molecule type" value="Genomic_DNA"/>
</dbReference>
<feature type="transmembrane region" description="Helical" evidence="1">
    <location>
        <begin position="73"/>
        <end position="99"/>
    </location>
</feature>
<reference evidence="3" key="1">
    <citation type="journal article" date="2019" name="Int. J. Syst. Evol. Microbiol.">
        <title>The Global Catalogue of Microorganisms (GCM) 10K type strain sequencing project: providing services to taxonomists for standard genome sequencing and annotation.</title>
        <authorList>
            <consortium name="The Broad Institute Genomics Platform"/>
            <consortium name="The Broad Institute Genome Sequencing Center for Infectious Disease"/>
            <person name="Wu L."/>
            <person name="Ma J."/>
        </authorList>
    </citation>
    <scope>NUCLEOTIDE SEQUENCE [LARGE SCALE GENOMIC DNA]</scope>
    <source>
        <strain evidence="3">JCM 13002</strain>
    </source>
</reference>
<keyword evidence="1" id="KW-0472">Membrane</keyword>
<proteinExistence type="predicted"/>
<dbReference type="RefSeq" id="WP_344624775.1">
    <property type="nucleotide sequence ID" value="NZ_BAAALD010000034.1"/>
</dbReference>
<comment type="caution">
    <text evidence="2">The sequence shown here is derived from an EMBL/GenBank/DDBJ whole genome shotgun (WGS) entry which is preliminary data.</text>
</comment>
<organism evidence="2 3">
    <name type="scientific">Kitasatospora arboriphila</name>
    <dbReference type="NCBI Taxonomy" id="258052"/>
    <lineage>
        <taxon>Bacteria</taxon>
        <taxon>Bacillati</taxon>
        <taxon>Actinomycetota</taxon>
        <taxon>Actinomycetes</taxon>
        <taxon>Kitasatosporales</taxon>
        <taxon>Streptomycetaceae</taxon>
        <taxon>Kitasatospora</taxon>
    </lineage>
</organism>
<gene>
    <name evidence="2" type="ORF">GCM10009663_37410</name>
</gene>
<keyword evidence="1" id="KW-1133">Transmembrane helix</keyword>
<accession>A0ABP4E6Y4</accession>
<keyword evidence="3" id="KW-1185">Reference proteome</keyword>
<evidence type="ECO:0000313" key="2">
    <source>
        <dbReference type="EMBL" id="GAA1090197.1"/>
    </source>
</evidence>
<name>A0ABP4E6Y4_9ACTN</name>
<protein>
    <submittedName>
        <fullName evidence="2">Uncharacterized protein</fullName>
    </submittedName>
</protein>
<sequence length="205" mass="20982">MLAARRRDGRVRWAVAALLAACAGVQIAAAERWTPAGLRLTALVAAGIAVAVVLLAGLAVDRPGRGTTRPRRAAGTAATAACAVLVGTVSVLGAFALGLGGPPAEVPPAAELPALPTGLALSGDEDLGCGGSSTYCNRRLHVRGTAGQSSDEVARRLHDRLIATGWPLVPGDPGEWQGCRTRGLLLDRHELCLSLESAQDGDTWS</sequence>
<feature type="transmembrane region" description="Helical" evidence="1">
    <location>
        <begin position="40"/>
        <end position="61"/>
    </location>
</feature>
<keyword evidence="1" id="KW-0812">Transmembrane</keyword>
<dbReference type="Proteomes" id="UP001499987">
    <property type="component" value="Unassembled WGS sequence"/>
</dbReference>